<dbReference type="AlphaFoldDB" id="A0A7X6JYY2"/>
<comment type="function">
    <text evidence="7">Part of an ABC transporter complex. Transmembrane domains (TMD) form a pore in the inner membrane and the ATP-binding domain (NBD) is responsible for energy generation.</text>
</comment>
<dbReference type="FunFam" id="3.40.50.300:FF:000218">
    <property type="entry name" value="Multidrug ABC transporter ATP-binding protein"/>
    <property type="match status" value="1"/>
</dbReference>
<dbReference type="PROSITE" id="PS50893">
    <property type="entry name" value="ABC_TRANSPORTER_2"/>
    <property type="match status" value="1"/>
</dbReference>
<evidence type="ECO:0000259" key="9">
    <source>
        <dbReference type="PROSITE" id="PS50893"/>
    </source>
</evidence>
<feature type="domain" description="ABC transmembrane type-1" evidence="10">
    <location>
        <begin position="46"/>
        <end position="333"/>
    </location>
</feature>
<dbReference type="InterPro" id="IPR036640">
    <property type="entry name" value="ABC1_TM_sf"/>
</dbReference>
<reference evidence="11 12" key="1">
    <citation type="submission" date="2020-04" db="EMBL/GenBank/DDBJ databases">
        <authorList>
            <person name="Yoon J."/>
        </authorList>
    </citation>
    <scope>NUCLEOTIDE SEQUENCE [LARGE SCALE GENOMIC DNA]</scope>
    <source>
        <strain evidence="11 12">KMU-115</strain>
    </source>
</reference>
<keyword evidence="6 8" id="KW-0472">Membrane</keyword>
<evidence type="ECO:0000313" key="11">
    <source>
        <dbReference type="EMBL" id="NKX44969.1"/>
    </source>
</evidence>
<organism evidence="11 12">
    <name type="scientific">Roseicyclus persicicus</name>
    <dbReference type="NCBI Taxonomy" id="2650661"/>
    <lineage>
        <taxon>Bacteria</taxon>
        <taxon>Pseudomonadati</taxon>
        <taxon>Pseudomonadota</taxon>
        <taxon>Alphaproteobacteria</taxon>
        <taxon>Rhodobacterales</taxon>
        <taxon>Roseobacteraceae</taxon>
        <taxon>Roseicyclus</taxon>
    </lineage>
</organism>
<dbReference type="PROSITE" id="PS00211">
    <property type="entry name" value="ABC_TRANSPORTER_1"/>
    <property type="match status" value="1"/>
</dbReference>
<dbReference type="Pfam" id="PF00005">
    <property type="entry name" value="ABC_tran"/>
    <property type="match status" value="1"/>
</dbReference>
<feature type="domain" description="ABC transporter" evidence="9">
    <location>
        <begin position="367"/>
        <end position="606"/>
    </location>
</feature>
<accession>A0A7X6JYY2</accession>
<evidence type="ECO:0000256" key="5">
    <source>
        <dbReference type="ARBA" id="ARBA00022989"/>
    </source>
</evidence>
<evidence type="ECO:0000256" key="7">
    <source>
        <dbReference type="ARBA" id="ARBA00024725"/>
    </source>
</evidence>
<dbReference type="PANTHER" id="PTHR24221">
    <property type="entry name" value="ATP-BINDING CASSETTE SUB-FAMILY B"/>
    <property type="match status" value="1"/>
</dbReference>
<keyword evidence="2 8" id="KW-0812">Transmembrane</keyword>
<feature type="transmembrane region" description="Helical" evidence="8">
    <location>
        <begin position="190"/>
        <end position="209"/>
    </location>
</feature>
<evidence type="ECO:0000256" key="6">
    <source>
        <dbReference type="ARBA" id="ARBA00023136"/>
    </source>
</evidence>
<dbReference type="GO" id="GO:0005886">
    <property type="term" value="C:plasma membrane"/>
    <property type="evidence" value="ECO:0007669"/>
    <property type="project" value="UniProtKB-SubCell"/>
</dbReference>
<keyword evidence="3" id="KW-0547">Nucleotide-binding</keyword>
<evidence type="ECO:0000256" key="2">
    <source>
        <dbReference type="ARBA" id="ARBA00022692"/>
    </source>
</evidence>
<dbReference type="Pfam" id="PF00664">
    <property type="entry name" value="ABC_membrane"/>
    <property type="match status" value="1"/>
</dbReference>
<evidence type="ECO:0000256" key="1">
    <source>
        <dbReference type="ARBA" id="ARBA00004651"/>
    </source>
</evidence>
<feature type="transmembrane region" description="Helical" evidence="8">
    <location>
        <begin position="276"/>
        <end position="297"/>
    </location>
</feature>
<comment type="caution">
    <text evidence="11">The sequence shown here is derived from an EMBL/GenBank/DDBJ whole genome shotgun (WGS) entry which is preliminary data.</text>
</comment>
<evidence type="ECO:0000259" key="10">
    <source>
        <dbReference type="PROSITE" id="PS50929"/>
    </source>
</evidence>
<proteinExistence type="predicted"/>
<dbReference type="GO" id="GO:0140359">
    <property type="term" value="F:ABC-type transporter activity"/>
    <property type="evidence" value="ECO:0007669"/>
    <property type="project" value="InterPro"/>
</dbReference>
<dbReference type="GO" id="GO:0034040">
    <property type="term" value="F:ATPase-coupled lipid transmembrane transporter activity"/>
    <property type="evidence" value="ECO:0007669"/>
    <property type="project" value="TreeGrafter"/>
</dbReference>
<comment type="subcellular location">
    <subcellularLocation>
        <location evidence="1">Cell membrane</location>
        <topology evidence="1">Multi-pass membrane protein</topology>
    </subcellularLocation>
</comment>
<dbReference type="GO" id="GO:0016887">
    <property type="term" value="F:ATP hydrolysis activity"/>
    <property type="evidence" value="ECO:0007669"/>
    <property type="project" value="InterPro"/>
</dbReference>
<dbReference type="PROSITE" id="PS50929">
    <property type="entry name" value="ABC_TM1F"/>
    <property type="match status" value="1"/>
</dbReference>
<name>A0A7X6JYY2_9RHOB</name>
<evidence type="ECO:0000256" key="4">
    <source>
        <dbReference type="ARBA" id="ARBA00022840"/>
    </source>
</evidence>
<keyword evidence="4 11" id="KW-0067">ATP-binding</keyword>
<evidence type="ECO:0000256" key="3">
    <source>
        <dbReference type="ARBA" id="ARBA00022741"/>
    </source>
</evidence>
<dbReference type="InterPro" id="IPR039421">
    <property type="entry name" value="Type_1_exporter"/>
</dbReference>
<evidence type="ECO:0000313" key="12">
    <source>
        <dbReference type="Proteomes" id="UP000526408"/>
    </source>
</evidence>
<dbReference type="SMART" id="SM00382">
    <property type="entry name" value="AAA"/>
    <property type="match status" value="1"/>
</dbReference>
<dbReference type="Proteomes" id="UP000526408">
    <property type="component" value="Unassembled WGS sequence"/>
</dbReference>
<dbReference type="InterPro" id="IPR003593">
    <property type="entry name" value="AAA+_ATPase"/>
</dbReference>
<dbReference type="Gene3D" id="3.40.50.300">
    <property type="entry name" value="P-loop containing nucleotide triphosphate hydrolases"/>
    <property type="match status" value="1"/>
</dbReference>
<evidence type="ECO:0000256" key="8">
    <source>
        <dbReference type="SAM" id="Phobius"/>
    </source>
</evidence>
<gene>
    <name evidence="11" type="ORF">HCU73_10240</name>
</gene>
<feature type="transmembrane region" description="Helical" evidence="8">
    <location>
        <begin position="81"/>
        <end position="98"/>
    </location>
</feature>
<dbReference type="EMBL" id="JAAZQQ010000003">
    <property type="protein sequence ID" value="NKX44969.1"/>
    <property type="molecule type" value="Genomic_DNA"/>
</dbReference>
<dbReference type="PANTHER" id="PTHR24221:SF203">
    <property type="entry name" value="ATP-BINDING_PERMEASE FUSION ABC TRANSPORTER-RELATED"/>
    <property type="match status" value="1"/>
</dbReference>
<protein>
    <submittedName>
        <fullName evidence="11">ABC transporter ATP-binding protein</fullName>
    </submittedName>
</protein>
<keyword evidence="12" id="KW-1185">Reference proteome</keyword>
<dbReference type="CDD" id="cd07346">
    <property type="entry name" value="ABC_6TM_exporters"/>
    <property type="match status" value="1"/>
</dbReference>
<feature type="transmembrane region" description="Helical" evidence="8">
    <location>
        <begin position="46"/>
        <end position="69"/>
    </location>
</feature>
<feature type="transmembrane region" description="Helical" evidence="8">
    <location>
        <begin position="157"/>
        <end position="184"/>
    </location>
</feature>
<dbReference type="SUPFAM" id="SSF52540">
    <property type="entry name" value="P-loop containing nucleoside triphosphate hydrolases"/>
    <property type="match status" value="1"/>
</dbReference>
<dbReference type="InterPro" id="IPR003439">
    <property type="entry name" value="ABC_transporter-like_ATP-bd"/>
</dbReference>
<feature type="transmembrane region" description="Helical" evidence="8">
    <location>
        <begin position="317"/>
        <end position="335"/>
    </location>
</feature>
<dbReference type="SUPFAM" id="SSF90123">
    <property type="entry name" value="ABC transporter transmembrane region"/>
    <property type="match status" value="1"/>
</dbReference>
<dbReference type="InterPro" id="IPR011527">
    <property type="entry name" value="ABC1_TM_dom"/>
</dbReference>
<dbReference type="InterPro" id="IPR027417">
    <property type="entry name" value="P-loop_NTPase"/>
</dbReference>
<dbReference type="Gene3D" id="1.20.1560.10">
    <property type="entry name" value="ABC transporter type 1, transmembrane domain"/>
    <property type="match status" value="1"/>
</dbReference>
<keyword evidence="5 8" id="KW-1133">Transmembrane helix</keyword>
<sequence length="619" mass="66877">MRAMFRPLLLWLADLIDGFAHAEGPPPRALWPFIRWCLSGAWPVIWVATAFSAVAGALEVVSAWLLGLVIDTALSSGPEGYFGENALLIAVYVAFYLLLRPFFFGASAAFNGIVLPPNLAPLIQSRLHRWSLGHAVSFFDNDFAGRIAQKQMQTATALVNVVTEIINAGAFAIATMVGAVVMLVAIDWRIGLMLAVWTVGYYYMIRWYLPRIRKLSKTRAAARANVTGQIVDTITNIKTVKLFGHTDYEDESALNAMRGYREAALDFGYLSTGFRFALMATAGALPVMLVLGAVALWQAGSVTAGEIAATGAVAMRIAQMTGWVSFTLMTIYANVGEIEDGMRTLTPPHQLTDAEGATELPRAKGRIAYEGVSFAYGRETGGVDGIDLVVEPGQKLGIVGASGAGKSTLVALLLRLYDTEGGRVTLDGVDVRRLKQDSLRRQIAMVTQDTAMFNRSAYDNILYGRPDATEAEVYAAAARAEAHEFIERLVDHKGRRGYGAFLGERGVKLSGGQRQRIALARAFLKDAPVLVLDEATSALDSEVEAAIQDTLQQVMEGKTVIAIAHRLSTLSSMDRIVVLEGGRIAEDGTHEGLLEAGGLYARYWARQSGGFLGTAEAAE</sequence>
<dbReference type="GO" id="GO:0005524">
    <property type="term" value="F:ATP binding"/>
    <property type="evidence" value="ECO:0007669"/>
    <property type="project" value="UniProtKB-KW"/>
</dbReference>
<dbReference type="InterPro" id="IPR017871">
    <property type="entry name" value="ABC_transporter-like_CS"/>
</dbReference>